<keyword evidence="1" id="KW-0472">Membrane</keyword>
<dbReference type="Proteomes" id="UP000437017">
    <property type="component" value="Unassembled WGS sequence"/>
</dbReference>
<accession>A0A643BX77</accession>
<name>A0A643BX77_BALPH</name>
<protein>
    <submittedName>
        <fullName evidence="2">Uncharacterized protein</fullName>
    </submittedName>
</protein>
<dbReference type="EMBL" id="SGJD01003733">
    <property type="protein sequence ID" value="KAB0392577.1"/>
    <property type="molecule type" value="Genomic_DNA"/>
</dbReference>
<keyword evidence="3" id="KW-1185">Reference proteome</keyword>
<comment type="caution">
    <text evidence="2">The sequence shown here is derived from an EMBL/GenBank/DDBJ whole genome shotgun (WGS) entry which is preliminary data.</text>
</comment>
<keyword evidence="1" id="KW-0812">Transmembrane</keyword>
<dbReference type="OrthoDB" id="1732493at2759"/>
<evidence type="ECO:0000313" key="3">
    <source>
        <dbReference type="Proteomes" id="UP000437017"/>
    </source>
</evidence>
<dbReference type="AlphaFoldDB" id="A0A643BX77"/>
<gene>
    <name evidence="2" type="ORF">E2I00_007332</name>
</gene>
<reference evidence="2 3" key="1">
    <citation type="journal article" date="2019" name="PLoS ONE">
        <title>Genomic analyses reveal an absence of contemporary introgressive admixture between fin whales and blue whales, despite known hybrids.</title>
        <authorList>
            <person name="Westbury M.V."/>
            <person name="Petersen B."/>
            <person name="Lorenzen E.D."/>
        </authorList>
    </citation>
    <scope>NUCLEOTIDE SEQUENCE [LARGE SCALE GENOMIC DNA]</scope>
    <source>
        <strain evidence="2">FinWhale-01</strain>
    </source>
</reference>
<sequence>PLFRGSSDVDQLGKILEKPYSHSLKGKTVSVFRKIYTFKEHVIGLPGEEDWPRDVALPRQAFHSKSPQPIEKFVTDIDEQGKDLLLYFIFHTISAFCVVSAQSALVTRRHRDEVSFGLYEPNSNGQIKGSSPVFRSNDPRLSESTKAYLVFVKQFTYI</sequence>
<organism evidence="2 3">
    <name type="scientific">Balaenoptera physalus</name>
    <name type="common">Fin whale</name>
    <name type="synonym">Balaena physalus</name>
    <dbReference type="NCBI Taxonomy" id="9770"/>
    <lineage>
        <taxon>Eukaryota</taxon>
        <taxon>Metazoa</taxon>
        <taxon>Chordata</taxon>
        <taxon>Craniata</taxon>
        <taxon>Vertebrata</taxon>
        <taxon>Euteleostomi</taxon>
        <taxon>Mammalia</taxon>
        <taxon>Eutheria</taxon>
        <taxon>Laurasiatheria</taxon>
        <taxon>Artiodactyla</taxon>
        <taxon>Whippomorpha</taxon>
        <taxon>Cetacea</taxon>
        <taxon>Mysticeti</taxon>
        <taxon>Balaenopteridae</taxon>
        <taxon>Balaenoptera</taxon>
    </lineage>
</organism>
<evidence type="ECO:0000313" key="2">
    <source>
        <dbReference type="EMBL" id="KAB0392577.1"/>
    </source>
</evidence>
<feature type="non-terminal residue" evidence="2">
    <location>
        <position position="1"/>
    </location>
</feature>
<keyword evidence="1" id="KW-1133">Transmembrane helix</keyword>
<feature type="transmembrane region" description="Helical" evidence="1">
    <location>
        <begin position="84"/>
        <end position="106"/>
    </location>
</feature>
<evidence type="ECO:0000256" key="1">
    <source>
        <dbReference type="SAM" id="Phobius"/>
    </source>
</evidence>
<proteinExistence type="predicted"/>